<dbReference type="GO" id="GO:0008270">
    <property type="term" value="F:zinc ion binding"/>
    <property type="evidence" value="ECO:0007669"/>
    <property type="project" value="InterPro"/>
</dbReference>
<protein>
    <submittedName>
        <fullName evidence="1">Uncharacterized protein</fullName>
    </submittedName>
</protein>
<dbReference type="InterPro" id="IPR007527">
    <property type="entry name" value="Znf_SWIM"/>
</dbReference>
<dbReference type="KEGG" id="cans:GP473_06125"/>
<dbReference type="EMBL" id="CP046883">
    <property type="protein sequence ID" value="QNH96295.1"/>
    <property type="molecule type" value="Genomic_DNA"/>
</dbReference>
<organism evidence="1 2">
    <name type="scientific">Corynebacterium anserum</name>
    <dbReference type="NCBI Taxonomy" id="2684406"/>
    <lineage>
        <taxon>Bacteria</taxon>
        <taxon>Bacillati</taxon>
        <taxon>Actinomycetota</taxon>
        <taxon>Actinomycetes</taxon>
        <taxon>Mycobacteriales</taxon>
        <taxon>Corynebacteriaceae</taxon>
        <taxon>Corynebacterium</taxon>
    </lineage>
</organism>
<dbReference type="AlphaFoldDB" id="A0A7G7YP75"/>
<dbReference type="Pfam" id="PF04434">
    <property type="entry name" value="SWIM"/>
    <property type="match status" value="1"/>
</dbReference>
<dbReference type="RefSeq" id="WP_185770047.1">
    <property type="nucleotide sequence ID" value="NZ_CP046883.1"/>
</dbReference>
<gene>
    <name evidence="1" type="ORF">GP473_06125</name>
</gene>
<evidence type="ECO:0000313" key="1">
    <source>
        <dbReference type="EMBL" id="QNH96295.1"/>
    </source>
</evidence>
<reference evidence="1 2" key="1">
    <citation type="submission" date="2019-12" db="EMBL/GenBank/DDBJ databases">
        <title>Corynebacterium sp. nov., isolated from feces of the Anser Albifrons in China.</title>
        <authorList>
            <person name="Liu Q."/>
        </authorList>
    </citation>
    <scope>NUCLEOTIDE SEQUENCE [LARGE SCALE GENOMIC DNA]</scope>
    <source>
        <strain evidence="1 2">23H37-10</strain>
    </source>
</reference>
<evidence type="ECO:0000313" key="2">
    <source>
        <dbReference type="Proteomes" id="UP000515275"/>
    </source>
</evidence>
<accession>A0A7G7YP75</accession>
<dbReference type="Proteomes" id="UP000515275">
    <property type="component" value="Chromosome"/>
</dbReference>
<dbReference type="PROSITE" id="PS50966">
    <property type="entry name" value="ZF_SWIM"/>
    <property type="match status" value="1"/>
</dbReference>
<sequence length="350" mass="38869">MTSNNNGSHGGGGGRRRGLPTRWGENVVMADFGARRRKEAAEAANSLPSIPRGESESWASAQLMEALAENTDSGRLARGREYYRGGKVLGVELAENIITGLVDGTQLEPFDVTFRLKNLPERKRAFLQQELLMDQSHLRSLMHRRAPGQEVSTILMRPDHLRQVSCTCPDRAAVCKHAVAVGYAVAAQLTRDPQQIFRLRGIDPEPFMAQLRKADEKTGAAALENWRGTHSGRDVASNKKAASSKYGVGKNTGGEEAAAEIVDPIRFWGSPDQRVTWGEFAQELGLDQGDGQALMAALRTVSWTGVDQLRAHHELERCYENLVNIEKIFDKLPWEKDYLSRPTDKNEDYD</sequence>
<dbReference type="PANTHER" id="PTHR38133">
    <property type="entry name" value="SLR1429 PROTEIN"/>
    <property type="match status" value="1"/>
</dbReference>
<keyword evidence="2" id="KW-1185">Reference proteome</keyword>
<proteinExistence type="predicted"/>
<name>A0A7G7YP75_9CORY</name>
<dbReference type="PANTHER" id="PTHR38133:SF1">
    <property type="entry name" value="SLR1429 PROTEIN"/>
    <property type="match status" value="1"/>
</dbReference>